<reference evidence="7 8" key="1">
    <citation type="journal article" date="2015" name="Nature">
        <title>rRNA introns, odd ribosomes, and small enigmatic genomes across a large radiation of phyla.</title>
        <authorList>
            <person name="Brown C.T."/>
            <person name="Hug L.A."/>
            <person name="Thomas B.C."/>
            <person name="Sharon I."/>
            <person name="Castelle C.J."/>
            <person name="Singh A."/>
            <person name="Wilkins M.J."/>
            <person name="Williams K.H."/>
            <person name="Banfield J.F."/>
        </authorList>
    </citation>
    <scope>NUCLEOTIDE SEQUENCE [LARGE SCALE GENOMIC DNA]</scope>
</reference>
<evidence type="ECO:0000256" key="1">
    <source>
        <dbReference type="ARBA" id="ARBA00010396"/>
    </source>
</evidence>
<dbReference type="PATRIC" id="fig|1618442.3.peg.292"/>
<protein>
    <recommendedName>
        <fullName evidence="6">Ribosomal RNA small subunit methyltransferase H</fullName>
        <ecNumber evidence="6">2.1.1.199</ecNumber>
    </recommendedName>
    <alternativeName>
        <fullName evidence="6">16S rRNA m(4)C1402 methyltransferase</fullName>
    </alternativeName>
    <alternativeName>
        <fullName evidence="6">rRNA (cytosine-N(4)-)-methyltransferase RsmH</fullName>
    </alternativeName>
</protein>
<feature type="binding site" evidence="6">
    <location>
        <position position="103"/>
    </location>
    <ligand>
        <name>S-adenosyl-L-methionine</name>
        <dbReference type="ChEBI" id="CHEBI:59789"/>
    </ligand>
</feature>
<dbReference type="GO" id="GO:0071424">
    <property type="term" value="F:rRNA (cytosine-N4-)-methyltransferase activity"/>
    <property type="evidence" value="ECO:0007669"/>
    <property type="project" value="UniProtKB-UniRule"/>
</dbReference>
<dbReference type="GO" id="GO:0005737">
    <property type="term" value="C:cytoplasm"/>
    <property type="evidence" value="ECO:0007669"/>
    <property type="project" value="UniProtKB-SubCell"/>
</dbReference>
<comment type="catalytic activity">
    <reaction evidence="6">
        <text>cytidine(1402) in 16S rRNA + S-adenosyl-L-methionine = N(4)-methylcytidine(1402) in 16S rRNA + S-adenosyl-L-homocysteine + H(+)</text>
        <dbReference type="Rhea" id="RHEA:42928"/>
        <dbReference type="Rhea" id="RHEA-COMP:10286"/>
        <dbReference type="Rhea" id="RHEA-COMP:10287"/>
        <dbReference type="ChEBI" id="CHEBI:15378"/>
        <dbReference type="ChEBI" id="CHEBI:57856"/>
        <dbReference type="ChEBI" id="CHEBI:59789"/>
        <dbReference type="ChEBI" id="CHEBI:74506"/>
        <dbReference type="ChEBI" id="CHEBI:82748"/>
        <dbReference type="EC" id="2.1.1.199"/>
    </reaction>
</comment>
<dbReference type="HAMAP" id="MF_01007">
    <property type="entry name" value="16SrRNA_methyltr_H"/>
    <property type="match status" value="1"/>
</dbReference>
<evidence type="ECO:0000256" key="6">
    <source>
        <dbReference type="HAMAP-Rule" id="MF_01007"/>
    </source>
</evidence>
<accession>A0A0G0ZFG5</accession>
<dbReference type="EMBL" id="LCDD01000005">
    <property type="protein sequence ID" value="KKS47424.1"/>
    <property type="molecule type" value="Genomic_DNA"/>
</dbReference>
<feature type="binding site" evidence="6">
    <location>
        <position position="52"/>
    </location>
    <ligand>
        <name>S-adenosyl-L-methionine</name>
        <dbReference type="ChEBI" id="CHEBI:59789"/>
    </ligand>
</feature>
<dbReference type="InterPro" id="IPR029063">
    <property type="entry name" value="SAM-dependent_MTases_sf"/>
</dbReference>
<dbReference type="EC" id="2.1.1.199" evidence="6"/>
<feature type="binding site" evidence="6">
    <location>
        <position position="110"/>
    </location>
    <ligand>
        <name>S-adenosyl-L-methionine</name>
        <dbReference type="ChEBI" id="CHEBI:59789"/>
    </ligand>
</feature>
<dbReference type="PIRSF" id="PIRSF004486">
    <property type="entry name" value="MraW"/>
    <property type="match status" value="1"/>
</dbReference>
<dbReference type="InterPro" id="IPR002903">
    <property type="entry name" value="RsmH"/>
</dbReference>
<evidence type="ECO:0000313" key="8">
    <source>
        <dbReference type="Proteomes" id="UP000034320"/>
    </source>
</evidence>
<dbReference type="CDD" id="cd02440">
    <property type="entry name" value="AdoMet_MTases"/>
    <property type="match status" value="1"/>
</dbReference>
<evidence type="ECO:0000256" key="5">
    <source>
        <dbReference type="ARBA" id="ARBA00022691"/>
    </source>
</evidence>
<feature type="binding site" evidence="6">
    <location>
        <begin position="35"/>
        <end position="37"/>
    </location>
    <ligand>
        <name>S-adenosyl-L-methionine</name>
        <dbReference type="ChEBI" id="CHEBI:59789"/>
    </ligand>
</feature>
<comment type="subcellular location">
    <subcellularLocation>
        <location evidence="6">Cytoplasm</location>
    </subcellularLocation>
</comment>
<dbReference type="Gene3D" id="1.10.150.170">
    <property type="entry name" value="Putative methyltransferase TM0872, insert domain"/>
    <property type="match status" value="1"/>
</dbReference>
<evidence type="ECO:0000313" key="7">
    <source>
        <dbReference type="EMBL" id="KKS47424.1"/>
    </source>
</evidence>
<evidence type="ECO:0000256" key="2">
    <source>
        <dbReference type="ARBA" id="ARBA00022552"/>
    </source>
</evidence>
<gene>
    <name evidence="6" type="primary">rsmH</name>
    <name evidence="7" type="ORF">UV09_C0005G0002</name>
</gene>
<dbReference type="InterPro" id="IPR023397">
    <property type="entry name" value="SAM-dep_MeTrfase_MraW_recog"/>
</dbReference>
<keyword evidence="6" id="KW-0963">Cytoplasm</keyword>
<feature type="binding site" evidence="6">
    <location>
        <position position="82"/>
    </location>
    <ligand>
        <name>S-adenosyl-L-methionine</name>
        <dbReference type="ChEBI" id="CHEBI:59789"/>
    </ligand>
</feature>
<dbReference type="PANTHER" id="PTHR11265">
    <property type="entry name" value="S-ADENOSYL-METHYLTRANSFERASE MRAW"/>
    <property type="match status" value="1"/>
</dbReference>
<proteinExistence type="inferred from homology"/>
<dbReference type="NCBIfam" id="TIGR00006">
    <property type="entry name" value="16S rRNA (cytosine(1402)-N(4))-methyltransferase RsmH"/>
    <property type="match status" value="1"/>
</dbReference>
<dbReference type="GO" id="GO:0070475">
    <property type="term" value="P:rRNA base methylation"/>
    <property type="evidence" value="ECO:0007669"/>
    <property type="project" value="UniProtKB-UniRule"/>
</dbReference>
<dbReference type="PANTHER" id="PTHR11265:SF0">
    <property type="entry name" value="12S RRNA N4-METHYLCYTIDINE METHYLTRANSFERASE"/>
    <property type="match status" value="1"/>
</dbReference>
<evidence type="ECO:0000256" key="4">
    <source>
        <dbReference type="ARBA" id="ARBA00022679"/>
    </source>
</evidence>
<keyword evidence="3 6" id="KW-0489">Methyltransferase</keyword>
<dbReference type="Proteomes" id="UP000034320">
    <property type="component" value="Unassembled WGS sequence"/>
</dbReference>
<name>A0A0G0ZFG5_9BACT</name>
<sequence>MILSNYHRPVLLPDVIELLNIKKDRQYVDATLGGGGYSLAIVNRGGKVLGLDIDPEAIDFARQKAGQEKIGQEKWQIRQESFADIRLIAGKNGFSQVWGIIFDLGVSSHQLDFSGRGFSFRKGEEKLDMRFSGKNPLTAEEVINQYSKERLYEIFTKYAEELSAGAITGAVVRARTLKKRIGSVADLNRIIIEAVPGEAREQQKVLARIYQALRIEVNSELSTIEEGLREASGLLTKGGRILVLSYHSLEDRLVKGFFREKARSGELKILTKSPVRPGFEEIRHNPRARSAKLRAAEKI</sequence>
<keyword evidence="2 6" id="KW-0698">rRNA processing</keyword>
<organism evidence="7 8">
    <name type="scientific">Candidatus Gottesmanbacteria bacterium GW2011_GWA2_42_18</name>
    <dbReference type="NCBI Taxonomy" id="1618442"/>
    <lineage>
        <taxon>Bacteria</taxon>
        <taxon>Candidatus Gottesmaniibacteriota</taxon>
    </lineage>
</organism>
<comment type="function">
    <text evidence="6">Specifically methylates the N4 position of cytidine in position 1402 (C1402) of 16S rRNA.</text>
</comment>
<dbReference type="Gene3D" id="3.40.50.150">
    <property type="entry name" value="Vaccinia Virus protein VP39"/>
    <property type="match status" value="1"/>
</dbReference>
<dbReference type="SUPFAM" id="SSF81799">
    <property type="entry name" value="Putative methyltransferase TM0872, insert domain"/>
    <property type="match status" value="1"/>
</dbReference>
<keyword evidence="4 6" id="KW-0808">Transferase</keyword>
<dbReference type="Pfam" id="PF01795">
    <property type="entry name" value="Methyltransf_5"/>
    <property type="match status" value="1"/>
</dbReference>
<dbReference type="AlphaFoldDB" id="A0A0G0ZFG5"/>
<evidence type="ECO:0000256" key="3">
    <source>
        <dbReference type="ARBA" id="ARBA00022603"/>
    </source>
</evidence>
<dbReference type="SUPFAM" id="SSF53335">
    <property type="entry name" value="S-adenosyl-L-methionine-dependent methyltransferases"/>
    <property type="match status" value="1"/>
</dbReference>
<comment type="similarity">
    <text evidence="1 6">Belongs to the methyltransferase superfamily. RsmH family.</text>
</comment>
<comment type="caution">
    <text evidence="7">The sequence shown here is derived from an EMBL/GenBank/DDBJ whole genome shotgun (WGS) entry which is preliminary data.</text>
</comment>
<keyword evidence="5 6" id="KW-0949">S-adenosyl-L-methionine</keyword>